<comment type="caution">
    <text evidence="1">The sequence shown here is derived from an EMBL/GenBank/DDBJ whole genome shotgun (WGS) entry which is preliminary data.</text>
</comment>
<evidence type="ECO:0000313" key="2">
    <source>
        <dbReference type="Proteomes" id="UP000036403"/>
    </source>
</evidence>
<dbReference type="EMBL" id="LBMM01015718">
    <property type="protein sequence ID" value="KMQ84697.1"/>
    <property type="molecule type" value="Genomic_DNA"/>
</dbReference>
<proteinExistence type="predicted"/>
<protein>
    <submittedName>
        <fullName evidence="1">Uncharacterized protein</fullName>
    </submittedName>
</protein>
<keyword evidence="2" id="KW-1185">Reference proteome</keyword>
<evidence type="ECO:0000313" key="1">
    <source>
        <dbReference type="EMBL" id="KMQ84697.1"/>
    </source>
</evidence>
<organism evidence="1 2">
    <name type="scientific">Lasius niger</name>
    <name type="common">Black garden ant</name>
    <dbReference type="NCBI Taxonomy" id="67767"/>
    <lineage>
        <taxon>Eukaryota</taxon>
        <taxon>Metazoa</taxon>
        <taxon>Ecdysozoa</taxon>
        <taxon>Arthropoda</taxon>
        <taxon>Hexapoda</taxon>
        <taxon>Insecta</taxon>
        <taxon>Pterygota</taxon>
        <taxon>Neoptera</taxon>
        <taxon>Endopterygota</taxon>
        <taxon>Hymenoptera</taxon>
        <taxon>Apocrita</taxon>
        <taxon>Aculeata</taxon>
        <taxon>Formicoidea</taxon>
        <taxon>Formicidae</taxon>
        <taxon>Formicinae</taxon>
        <taxon>Lasius</taxon>
        <taxon>Lasius</taxon>
    </lineage>
</organism>
<dbReference type="Gene3D" id="3.10.10.10">
    <property type="entry name" value="HIV Type 1 Reverse Transcriptase, subunit A, domain 1"/>
    <property type="match status" value="1"/>
</dbReference>
<reference evidence="1 2" key="1">
    <citation type="submission" date="2015-04" db="EMBL/GenBank/DDBJ databases">
        <title>Lasius niger genome sequencing.</title>
        <authorList>
            <person name="Konorov E.A."/>
            <person name="Nikitin M.A."/>
            <person name="Kirill M.V."/>
            <person name="Chang P."/>
        </authorList>
    </citation>
    <scope>NUCLEOTIDE SEQUENCE [LARGE SCALE GENOMIC DNA]</scope>
    <source>
        <tissue evidence="1">Whole</tissue>
    </source>
</reference>
<name>A0A0J7K2Z6_LASNI</name>
<dbReference type="InterPro" id="IPR043502">
    <property type="entry name" value="DNA/RNA_pol_sf"/>
</dbReference>
<dbReference type="Proteomes" id="UP000036403">
    <property type="component" value="Unassembled WGS sequence"/>
</dbReference>
<dbReference type="GO" id="GO:0071897">
    <property type="term" value="P:DNA biosynthetic process"/>
    <property type="evidence" value="ECO:0007669"/>
    <property type="project" value="UniProtKB-ARBA"/>
</dbReference>
<dbReference type="SUPFAM" id="SSF56672">
    <property type="entry name" value="DNA/RNA polymerases"/>
    <property type="match status" value="1"/>
</dbReference>
<accession>A0A0J7K2Z6</accession>
<sequence length="209" mass="25083">MMDIFVINSEDFNYDFLIGLDCIKKFKLCQNEKLEIKQRIIPSLKGEEIKNNYDDKEEKNLKEERTDLIKKEIRYEIKGEEKNYTINFNEHIDGKNFEIITDHLEYEEKNEIDKFIEKYGATFAKDKYDIGTVRNYEAHIDLLIEKYPSKRPYRCTSEDRKEIEQQIAKLLETKLIEESYSPFAAPVTLAYKREENKKNKIMYRFSGLK</sequence>
<dbReference type="PaxDb" id="67767-A0A0J7K2Z6"/>
<dbReference type="AlphaFoldDB" id="A0A0J7K2Z6"/>
<dbReference type="OrthoDB" id="7634589at2759"/>
<gene>
    <name evidence="1" type="ORF">RF55_17295</name>
</gene>
<dbReference type="STRING" id="67767.A0A0J7K2Z6"/>